<accession>A0A6J6UCW4</accession>
<organism evidence="1">
    <name type="scientific">freshwater metagenome</name>
    <dbReference type="NCBI Taxonomy" id="449393"/>
    <lineage>
        <taxon>unclassified sequences</taxon>
        <taxon>metagenomes</taxon>
        <taxon>ecological metagenomes</taxon>
    </lineage>
</organism>
<proteinExistence type="predicted"/>
<sequence length="118" mass="13695">MGFFGAKEPKVQVLKQSAGKLLLSFNEFIENKVAAQEYANEYAHIAPNRLEFMDRVQLWEGIYIPLREKVGWVLLKGNYKDNWADDRFKVEWQAGDDVVVATQDDWDGSVSERIKKKK</sequence>
<dbReference type="AlphaFoldDB" id="A0A6J6UCW4"/>
<dbReference type="EMBL" id="CAEZZG010000011">
    <property type="protein sequence ID" value="CAB4757165.1"/>
    <property type="molecule type" value="Genomic_DNA"/>
</dbReference>
<protein>
    <submittedName>
        <fullName evidence="1">Unannotated protein</fullName>
    </submittedName>
</protein>
<gene>
    <name evidence="1" type="ORF">UFOPK2844_00835</name>
</gene>
<reference evidence="1" key="1">
    <citation type="submission" date="2020-05" db="EMBL/GenBank/DDBJ databases">
        <authorList>
            <person name="Chiriac C."/>
            <person name="Salcher M."/>
            <person name="Ghai R."/>
            <person name="Kavagutti S V."/>
        </authorList>
    </citation>
    <scope>NUCLEOTIDE SEQUENCE</scope>
</reference>
<name>A0A6J6UCW4_9ZZZZ</name>
<evidence type="ECO:0000313" key="1">
    <source>
        <dbReference type="EMBL" id="CAB4757165.1"/>
    </source>
</evidence>